<evidence type="ECO:0000256" key="5">
    <source>
        <dbReference type="ARBA" id="ARBA00022741"/>
    </source>
</evidence>
<dbReference type="Proteomes" id="UP000250079">
    <property type="component" value="Chromosome"/>
</dbReference>
<keyword evidence="9" id="KW-0811">Translocation</keyword>
<keyword evidence="10" id="KW-0472">Membrane</keyword>
<dbReference type="Gene3D" id="3.90.1440.10">
    <property type="entry name" value="SecA, preprotein cross-linking domain"/>
    <property type="match status" value="1"/>
</dbReference>
<feature type="domain" description="Helicase ATP-binding" evidence="11">
    <location>
        <begin position="153"/>
        <end position="331"/>
    </location>
</feature>
<dbReference type="PROSITE" id="PS51196">
    <property type="entry name" value="SECA_MOTOR_DEAD"/>
    <property type="match status" value="1"/>
</dbReference>
<dbReference type="PRINTS" id="PR00906">
    <property type="entry name" value="SECA"/>
</dbReference>
<dbReference type="OrthoDB" id="9805579at2"/>
<dbReference type="Pfam" id="PF01043">
    <property type="entry name" value="SecA_PP_bind"/>
    <property type="match status" value="1"/>
</dbReference>
<keyword evidence="7" id="KW-0653">Protein transport</keyword>
<organism evidence="14 15">
    <name type="scientific">Granulosicoccus antarcticus IMCC3135</name>
    <dbReference type="NCBI Taxonomy" id="1192854"/>
    <lineage>
        <taxon>Bacteria</taxon>
        <taxon>Pseudomonadati</taxon>
        <taxon>Pseudomonadota</taxon>
        <taxon>Gammaproteobacteria</taxon>
        <taxon>Chromatiales</taxon>
        <taxon>Granulosicoccaceae</taxon>
        <taxon>Granulosicoccus</taxon>
    </lineage>
</organism>
<accession>A0A2Z2NTE6</accession>
<dbReference type="InterPro" id="IPR044722">
    <property type="entry name" value="SecA_SF2_C"/>
</dbReference>
<dbReference type="GO" id="GO:0005886">
    <property type="term" value="C:plasma membrane"/>
    <property type="evidence" value="ECO:0007669"/>
    <property type="project" value="TreeGrafter"/>
</dbReference>
<keyword evidence="4" id="KW-0997">Cell inner membrane</keyword>
<dbReference type="InterPro" id="IPR020937">
    <property type="entry name" value="SecA_CS"/>
</dbReference>
<dbReference type="GO" id="GO:0043952">
    <property type="term" value="P:protein transport by the Sec complex"/>
    <property type="evidence" value="ECO:0007669"/>
    <property type="project" value="TreeGrafter"/>
</dbReference>
<dbReference type="GO" id="GO:0005524">
    <property type="term" value="F:ATP binding"/>
    <property type="evidence" value="ECO:0007669"/>
    <property type="project" value="UniProtKB-KW"/>
</dbReference>
<reference evidence="14 15" key="1">
    <citation type="submission" date="2016-12" db="EMBL/GenBank/DDBJ databases">
        <authorList>
            <person name="Song W.-J."/>
            <person name="Kurnit D.M."/>
        </authorList>
    </citation>
    <scope>NUCLEOTIDE SEQUENCE [LARGE SCALE GENOMIC DNA]</scope>
    <source>
        <strain evidence="14 15">IMCC3135</strain>
    </source>
</reference>
<dbReference type="Pfam" id="PF21090">
    <property type="entry name" value="P-loop_SecA"/>
    <property type="match status" value="1"/>
</dbReference>
<evidence type="ECO:0000256" key="6">
    <source>
        <dbReference type="ARBA" id="ARBA00022840"/>
    </source>
</evidence>
<evidence type="ECO:0000256" key="1">
    <source>
        <dbReference type="ARBA" id="ARBA00022448"/>
    </source>
</evidence>
<evidence type="ECO:0000259" key="12">
    <source>
        <dbReference type="PROSITE" id="PS51194"/>
    </source>
</evidence>
<dbReference type="SUPFAM" id="SSF52540">
    <property type="entry name" value="P-loop containing nucleoside triphosphate hydrolases"/>
    <property type="match status" value="2"/>
</dbReference>
<keyword evidence="2" id="KW-1003">Cell membrane</keyword>
<evidence type="ECO:0000256" key="2">
    <source>
        <dbReference type="ARBA" id="ARBA00022475"/>
    </source>
</evidence>
<dbReference type="InterPro" id="IPR011115">
    <property type="entry name" value="SecA_DEAD"/>
</dbReference>
<dbReference type="GO" id="GO:0006886">
    <property type="term" value="P:intracellular protein transport"/>
    <property type="evidence" value="ECO:0007669"/>
    <property type="project" value="InterPro"/>
</dbReference>
<dbReference type="FunFam" id="3.40.50.300:FF:000429">
    <property type="entry name" value="Preprotein translocase subunit SecA"/>
    <property type="match status" value="1"/>
</dbReference>
<evidence type="ECO:0000259" key="11">
    <source>
        <dbReference type="PROSITE" id="PS51192"/>
    </source>
</evidence>
<dbReference type="AlphaFoldDB" id="A0A2Z2NTE6"/>
<dbReference type="PANTHER" id="PTHR30612">
    <property type="entry name" value="SECA INNER MEMBRANE COMPONENT OF SEC PROTEIN SECRETION SYSTEM"/>
    <property type="match status" value="1"/>
</dbReference>
<evidence type="ECO:0000256" key="9">
    <source>
        <dbReference type="ARBA" id="ARBA00023010"/>
    </source>
</evidence>
<evidence type="ECO:0000256" key="10">
    <source>
        <dbReference type="ARBA" id="ARBA00023136"/>
    </source>
</evidence>
<dbReference type="InterPro" id="IPR014018">
    <property type="entry name" value="SecA_motor_DEAD"/>
</dbReference>
<dbReference type="GO" id="GO:0031522">
    <property type="term" value="C:cell envelope Sec protein transport complex"/>
    <property type="evidence" value="ECO:0007669"/>
    <property type="project" value="TreeGrafter"/>
</dbReference>
<name>A0A2Z2NTE6_9GAMM</name>
<feature type="domain" description="SecA family profile" evidence="13">
    <location>
        <begin position="67"/>
        <end position="655"/>
    </location>
</feature>
<dbReference type="InterPro" id="IPR000185">
    <property type="entry name" value="SecA"/>
</dbReference>
<dbReference type="InterPro" id="IPR027417">
    <property type="entry name" value="P-loop_NTPase"/>
</dbReference>
<keyword evidence="8" id="KW-1278">Translocase</keyword>
<evidence type="ECO:0000256" key="8">
    <source>
        <dbReference type="ARBA" id="ARBA00022967"/>
    </source>
</evidence>
<dbReference type="InterPro" id="IPR014001">
    <property type="entry name" value="Helicase_ATP-bd"/>
</dbReference>
<dbReference type="PROSITE" id="PS01312">
    <property type="entry name" value="SECA"/>
    <property type="match status" value="1"/>
</dbReference>
<dbReference type="CDD" id="cd18803">
    <property type="entry name" value="SF2_C_secA"/>
    <property type="match status" value="1"/>
</dbReference>
<gene>
    <name evidence="14" type="primary">secA_3</name>
    <name evidence="14" type="ORF">IMCC3135_18580</name>
</gene>
<keyword evidence="15" id="KW-1185">Reference proteome</keyword>
<dbReference type="PROSITE" id="PS51192">
    <property type="entry name" value="HELICASE_ATP_BIND_1"/>
    <property type="match status" value="1"/>
</dbReference>
<feature type="domain" description="Helicase C-terminal" evidence="12">
    <location>
        <begin position="503"/>
        <end position="666"/>
    </location>
</feature>
<dbReference type="InterPro" id="IPR036670">
    <property type="entry name" value="SecA_X-link_sf"/>
</dbReference>
<keyword evidence="5" id="KW-0547">Nucleotide-binding</keyword>
<sequence>MNKPRMNVDAQSLCPAPAHRFGMPSLLNWMPALRAEARLSFCRPGLRYGPSPVRRESPDRRTWFDRLLTRSLTCRERSQYTETRSSEWLAQLIVRTKTLAELSPEQRDARRVALVQHMRQGVTRDEQLDDALAHACVAVEMALGLDPRPNQRLAARAMLHGHCVEMATGEGKTLSVSLAAGAAALSGTPVHVLTANDYLAARDASNLEPVYQCLGLRVASAASSVDAAERGLAYAADVVYVTAKQVAFDWLNDALESGTNPESLAARLRVLTHPASPTSLRPKLRGLCLAIVDEADSLLVDEARIPLVLAAAQESGSVVDTEAVVALGLAEQLREGVDYNILSTTRLVQLTDAGRAELMSICEGIAHVWQSSRYREESVVQALTALHRFERDRDYIVREGCLELLDAHTGRALPDRRLPHGLHRLLELKEKCAPSAQHETIASVPFQQFFRRYMGLVGISGTLSEVGGEIHHVYDRLLVRIAPHRPSRRVDLPALVFVDRVSQLQALAIDVRQRQGLGQPVLVCTRSVEQSLGVSALLTAHSLSHQVLNAYQDAEEAAIVANAGQTGRVTVATNMAGRGTDIPLGETVAELGGLHVISLAFNDARRLDRQLAGRAARQGDPGSCQRLCSLDDAYLVEAMPVLLRKLANTLVEGGWHRAAMMLIRLAQRRMERRHRKETQVLYRSREKLERHLAFGGRKDHLS</sequence>
<keyword evidence="3" id="KW-0963">Cytoplasm</keyword>
<dbReference type="SMART" id="SM00957">
    <property type="entry name" value="SecA_DEAD"/>
    <property type="match status" value="1"/>
</dbReference>
<dbReference type="GO" id="GO:0005829">
    <property type="term" value="C:cytosol"/>
    <property type="evidence" value="ECO:0007669"/>
    <property type="project" value="TreeGrafter"/>
</dbReference>
<dbReference type="Pfam" id="PF07517">
    <property type="entry name" value="SecA_DEAD"/>
    <property type="match status" value="1"/>
</dbReference>
<evidence type="ECO:0000259" key="13">
    <source>
        <dbReference type="PROSITE" id="PS51196"/>
    </source>
</evidence>
<dbReference type="InterPro" id="IPR001650">
    <property type="entry name" value="Helicase_C-like"/>
</dbReference>
<evidence type="ECO:0000256" key="3">
    <source>
        <dbReference type="ARBA" id="ARBA00022490"/>
    </source>
</evidence>
<dbReference type="RefSeq" id="WP_088918929.1">
    <property type="nucleotide sequence ID" value="NZ_CP018632.1"/>
</dbReference>
<dbReference type="PROSITE" id="PS51194">
    <property type="entry name" value="HELICASE_CTER"/>
    <property type="match status" value="1"/>
</dbReference>
<evidence type="ECO:0000313" key="15">
    <source>
        <dbReference type="Proteomes" id="UP000250079"/>
    </source>
</evidence>
<dbReference type="SMART" id="SM00958">
    <property type="entry name" value="SecA_PP_bind"/>
    <property type="match status" value="1"/>
</dbReference>
<keyword evidence="1" id="KW-0813">Transport</keyword>
<dbReference type="SUPFAM" id="SSF81767">
    <property type="entry name" value="Pre-protein crosslinking domain of SecA"/>
    <property type="match status" value="1"/>
</dbReference>
<protein>
    <submittedName>
        <fullName evidence="14">Protein translocase subunit SecA</fullName>
    </submittedName>
</protein>
<dbReference type="EMBL" id="CP018632">
    <property type="protein sequence ID" value="ASJ73795.1"/>
    <property type="molecule type" value="Genomic_DNA"/>
</dbReference>
<dbReference type="KEGG" id="gai:IMCC3135_18580"/>
<dbReference type="InterPro" id="IPR011130">
    <property type="entry name" value="SecA_preprotein_X-link_dom"/>
</dbReference>
<evidence type="ECO:0000256" key="7">
    <source>
        <dbReference type="ARBA" id="ARBA00022927"/>
    </source>
</evidence>
<dbReference type="GO" id="GO:0006605">
    <property type="term" value="P:protein targeting"/>
    <property type="evidence" value="ECO:0007669"/>
    <property type="project" value="InterPro"/>
</dbReference>
<dbReference type="PANTHER" id="PTHR30612:SF0">
    <property type="entry name" value="CHLOROPLAST PROTEIN-TRANSPORTING ATPASE"/>
    <property type="match status" value="1"/>
</dbReference>
<evidence type="ECO:0000313" key="14">
    <source>
        <dbReference type="EMBL" id="ASJ73795.1"/>
    </source>
</evidence>
<evidence type="ECO:0000256" key="4">
    <source>
        <dbReference type="ARBA" id="ARBA00022519"/>
    </source>
</evidence>
<dbReference type="Gene3D" id="3.40.50.300">
    <property type="entry name" value="P-loop containing nucleotide triphosphate hydrolases"/>
    <property type="match status" value="2"/>
</dbReference>
<proteinExistence type="predicted"/>
<keyword evidence="6" id="KW-0067">ATP-binding</keyword>
<dbReference type="GO" id="GO:0017038">
    <property type="term" value="P:protein import"/>
    <property type="evidence" value="ECO:0007669"/>
    <property type="project" value="InterPro"/>
</dbReference>